<evidence type="ECO:0000313" key="1">
    <source>
        <dbReference type="EMBL" id="EPQ06797.1"/>
    </source>
</evidence>
<organism evidence="1 2">
    <name type="scientific">Myotis brandtii</name>
    <name type="common">Brandt's bat</name>
    <dbReference type="NCBI Taxonomy" id="109478"/>
    <lineage>
        <taxon>Eukaryota</taxon>
        <taxon>Metazoa</taxon>
        <taxon>Chordata</taxon>
        <taxon>Craniata</taxon>
        <taxon>Vertebrata</taxon>
        <taxon>Euteleostomi</taxon>
        <taxon>Mammalia</taxon>
        <taxon>Eutheria</taxon>
        <taxon>Laurasiatheria</taxon>
        <taxon>Chiroptera</taxon>
        <taxon>Yangochiroptera</taxon>
        <taxon>Vespertilionidae</taxon>
        <taxon>Myotis</taxon>
    </lineage>
</organism>
<dbReference type="AlphaFoldDB" id="S7PFN7"/>
<protein>
    <submittedName>
        <fullName evidence="1">Uncharacterized protein</fullName>
    </submittedName>
</protein>
<dbReference type="EMBL" id="KE162055">
    <property type="protein sequence ID" value="EPQ06797.1"/>
    <property type="molecule type" value="Genomic_DNA"/>
</dbReference>
<dbReference type="Proteomes" id="UP000052978">
    <property type="component" value="Unassembled WGS sequence"/>
</dbReference>
<evidence type="ECO:0000313" key="2">
    <source>
        <dbReference type="Proteomes" id="UP000052978"/>
    </source>
</evidence>
<sequence length="64" mass="6705">MEQREDPNLMEARPYLCPDLVTLTAALGHSQPPLSSGGVGTGEDALSGGFLERKGRVWAGLPGP</sequence>
<reference evidence="1 2" key="1">
    <citation type="journal article" date="2013" name="Nat. Commun.">
        <title>Genome analysis reveals insights into physiology and longevity of the Brandt's bat Myotis brandtii.</title>
        <authorList>
            <person name="Seim I."/>
            <person name="Fang X."/>
            <person name="Xiong Z."/>
            <person name="Lobanov A.V."/>
            <person name="Huang Z."/>
            <person name="Ma S."/>
            <person name="Feng Y."/>
            <person name="Turanov A.A."/>
            <person name="Zhu Y."/>
            <person name="Lenz T.L."/>
            <person name="Gerashchenko M.V."/>
            <person name="Fan D."/>
            <person name="Hee Yim S."/>
            <person name="Yao X."/>
            <person name="Jordan D."/>
            <person name="Xiong Y."/>
            <person name="Ma Y."/>
            <person name="Lyapunov A.N."/>
            <person name="Chen G."/>
            <person name="Kulakova O.I."/>
            <person name="Sun Y."/>
            <person name="Lee S.G."/>
            <person name="Bronson R.T."/>
            <person name="Moskalev A.A."/>
            <person name="Sunyaev S.R."/>
            <person name="Zhang G."/>
            <person name="Krogh A."/>
            <person name="Wang J."/>
            <person name="Gladyshev V.N."/>
        </authorList>
    </citation>
    <scope>NUCLEOTIDE SEQUENCE [LARGE SCALE GENOMIC DNA]</scope>
</reference>
<gene>
    <name evidence="1" type="ORF">D623_10029183</name>
</gene>
<keyword evidence="2" id="KW-1185">Reference proteome</keyword>
<accession>S7PFN7</accession>
<proteinExistence type="predicted"/>
<name>S7PFN7_MYOBR</name>